<dbReference type="PANTHER" id="PTHR10830:SF0">
    <property type="entry name" value="DOLICHYL-DIPHOSPHOOLIGOSACCHARIDE--PROTEIN GLYCOSYLTRANSFERASE 48 KDA SUBUNIT"/>
    <property type="match status" value="1"/>
</dbReference>
<keyword evidence="8 9" id="KW-0472">Membrane</keyword>
<evidence type="ECO:0000256" key="2">
    <source>
        <dbReference type="ARBA" id="ARBA00004922"/>
    </source>
</evidence>
<evidence type="ECO:0000259" key="11">
    <source>
        <dbReference type="Pfam" id="PF23358"/>
    </source>
</evidence>
<dbReference type="InterPro" id="IPR055459">
    <property type="entry name" value="OST48_MD"/>
</dbReference>
<dbReference type="EMBL" id="CAIIXF020000001">
    <property type="protein sequence ID" value="CAH1775539.1"/>
    <property type="molecule type" value="Genomic_DNA"/>
</dbReference>
<comment type="caution">
    <text evidence="12">The sequence shown here is derived from an EMBL/GenBank/DDBJ whole genome shotgun (WGS) entry which is preliminary data.</text>
</comment>
<dbReference type="PANTHER" id="PTHR10830">
    <property type="entry name" value="DOLICHYL-DIPHOSPHOOLIGOSACCHARIDE--PROTEIN GLYCOSYLTRANSFERASE 48 KDA SUBUNIT"/>
    <property type="match status" value="1"/>
</dbReference>
<evidence type="ECO:0000256" key="8">
    <source>
        <dbReference type="ARBA" id="ARBA00023136"/>
    </source>
</evidence>
<name>A0A8S4N537_OWEFU</name>
<comment type="subunit">
    <text evidence="9">Component of the oligosaccharyltransferase (OST) complex.</text>
</comment>
<proteinExistence type="inferred from homology"/>
<gene>
    <name evidence="12" type="ORF">OFUS_LOCUS2835</name>
</gene>
<dbReference type="GO" id="GO:0018279">
    <property type="term" value="P:protein N-linked glycosylation via asparagine"/>
    <property type="evidence" value="ECO:0007669"/>
    <property type="project" value="UniProtKB-UniRule"/>
</dbReference>
<feature type="transmembrane region" description="Helical" evidence="9">
    <location>
        <begin position="411"/>
        <end position="432"/>
    </location>
</feature>
<keyword evidence="6 9" id="KW-0256">Endoplasmic reticulum</keyword>
<comment type="subcellular location">
    <subcellularLocation>
        <location evidence="1 9">Endoplasmic reticulum membrane</location>
        <topology evidence="1 9">Single-pass type I membrane protein</topology>
    </subcellularLocation>
</comment>
<feature type="domain" description="OST48 middle" evidence="11">
    <location>
        <begin position="298"/>
        <end position="434"/>
    </location>
</feature>
<protein>
    <recommendedName>
        <fullName evidence="4 9">Dolichyl-diphosphooligosaccharide--protein glycosyltransferase 48 kDa subunit</fullName>
        <shortName evidence="9">Oligosaccharyl transferase 48 kDa subunit</shortName>
    </recommendedName>
</protein>
<evidence type="ECO:0000256" key="1">
    <source>
        <dbReference type="ARBA" id="ARBA00004115"/>
    </source>
</evidence>
<comment type="pathway">
    <text evidence="2 9">Protein modification; protein glycosylation.</text>
</comment>
<dbReference type="OrthoDB" id="29105at2759"/>
<dbReference type="GO" id="GO:0008250">
    <property type="term" value="C:oligosaccharyltransferase complex"/>
    <property type="evidence" value="ECO:0007669"/>
    <property type="project" value="TreeGrafter"/>
</dbReference>
<evidence type="ECO:0000256" key="3">
    <source>
        <dbReference type="ARBA" id="ARBA00008743"/>
    </source>
</evidence>
<organism evidence="12 13">
    <name type="scientific">Owenia fusiformis</name>
    <name type="common">Polychaete worm</name>
    <dbReference type="NCBI Taxonomy" id="6347"/>
    <lineage>
        <taxon>Eukaryota</taxon>
        <taxon>Metazoa</taxon>
        <taxon>Spiralia</taxon>
        <taxon>Lophotrochozoa</taxon>
        <taxon>Annelida</taxon>
        <taxon>Polychaeta</taxon>
        <taxon>Sedentaria</taxon>
        <taxon>Canalipalpata</taxon>
        <taxon>Sabellida</taxon>
        <taxon>Oweniida</taxon>
        <taxon>Oweniidae</taxon>
        <taxon>Owenia</taxon>
    </lineage>
</organism>
<evidence type="ECO:0000256" key="4">
    <source>
        <dbReference type="ARBA" id="ARBA00013350"/>
    </source>
</evidence>
<dbReference type="Pfam" id="PF23358">
    <property type="entry name" value="OST48_MD"/>
    <property type="match status" value="1"/>
</dbReference>
<keyword evidence="5 9" id="KW-0812">Transmembrane</keyword>
<comment type="function">
    <text evidence="9">Subunit of the oligosaccharyl transferase (OST) complex that catalyzes the initial transfer of a defined glycan (Glc(3)Man(9)GlcNAc(2) in eukaryotes) from the lipid carrier dolichol-pyrophosphate to an asparagine residue within an Asn-X-Ser/Thr consensus motif in nascent polypeptide chains, the first step in protein N-glycosylation. N-glycosylation occurs cotranslationally and the complex associates with the Sec61 complex at the channel-forming translocon complex that mediates protein translocation across the endoplasmic reticulum (ER).</text>
</comment>
<dbReference type="InterPro" id="IPR005013">
    <property type="entry name" value="DDOST_48_kDa_subunit"/>
</dbReference>
<evidence type="ECO:0000256" key="6">
    <source>
        <dbReference type="ARBA" id="ARBA00022824"/>
    </source>
</evidence>
<evidence type="ECO:0000313" key="13">
    <source>
        <dbReference type="Proteomes" id="UP000749559"/>
    </source>
</evidence>
<sequence>MTHFNFKMAPKIVLAGALVLFAVFCSSHASKRTLVLLDNWSIRETHSVFFRSLRDRGFDLTFKPADDASLALVKYGEFLYDNLVIFAPSVEEFGGSIDVAAITSFIDGGGNVLVAANSLIGEPIRDLASECGVEFDEEGTAVIDHLNYDTQDTGKHTLIVADPANLIDAKMITGDTKIAPLLFRGVGMVADPDNPLVLNVLHASSTAYSFNTDSPIEEYPHAVGKNTLLVSALQARNNARVMFFGSLDFFSDEFFSAPVQNANGGQMFETSGNRDLATALSQWVFKEKGVLKVGEVKHHKKGETSPPDYYIILEQVEYSIEISELKNGKWVPFDGKDVQLEFVRIDPFVRTTLKSTNGKFKATFKLPDVYGVYQFRVDYNRVGYTHLFSTTQVSSHPLRHTQYERFILSAYPYYASSFSMMFGLFIFSLVFLHYREETKEKAE</sequence>
<evidence type="ECO:0000256" key="5">
    <source>
        <dbReference type="ARBA" id="ARBA00022692"/>
    </source>
</evidence>
<reference evidence="12" key="1">
    <citation type="submission" date="2022-03" db="EMBL/GenBank/DDBJ databases">
        <authorList>
            <person name="Martin C."/>
        </authorList>
    </citation>
    <scope>NUCLEOTIDE SEQUENCE</scope>
</reference>
<dbReference type="InterPro" id="IPR055457">
    <property type="entry name" value="OST48_N"/>
</dbReference>
<comment type="similarity">
    <text evidence="3 9">Belongs to the DDOST 48 kDa subunit family.</text>
</comment>
<evidence type="ECO:0000256" key="7">
    <source>
        <dbReference type="ARBA" id="ARBA00022989"/>
    </source>
</evidence>
<evidence type="ECO:0000313" key="12">
    <source>
        <dbReference type="EMBL" id="CAH1775539.1"/>
    </source>
</evidence>
<keyword evidence="7 9" id="KW-1133">Transmembrane helix</keyword>
<feature type="domain" description="OST48 N-terminal" evidence="10">
    <location>
        <begin position="32"/>
        <end position="284"/>
    </location>
</feature>
<dbReference type="AlphaFoldDB" id="A0A8S4N537"/>
<dbReference type="Pfam" id="PF03345">
    <property type="entry name" value="OST48_N"/>
    <property type="match status" value="1"/>
</dbReference>
<dbReference type="Proteomes" id="UP000749559">
    <property type="component" value="Unassembled WGS sequence"/>
</dbReference>
<evidence type="ECO:0000256" key="9">
    <source>
        <dbReference type="RuleBase" id="RU361142"/>
    </source>
</evidence>
<evidence type="ECO:0000259" key="10">
    <source>
        <dbReference type="Pfam" id="PF03345"/>
    </source>
</evidence>
<keyword evidence="13" id="KW-1185">Reference proteome</keyword>
<accession>A0A8S4N537</accession>